<name>A0A1I2URD1_9HYPH</name>
<feature type="domain" description="SGNH hydrolase-type esterase" evidence="1">
    <location>
        <begin position="40"/>
        <end position="280"/>
    </location>
</feature>
<dbReference type="SUPFAM" id="SSF52266">
    <property type="entry name" value="SGNH hydrolase"/>
    <property type="match status" value="1"/>
</dbReference>
<dbReference type="OrthoDB" id="154486at2"/>
<protein>
    <submittedName>
        <fullName evidence="2">GDSL-like Lipase/Acylhydrolase family protein</fullName>
    </submittedName>
</protein>
<dbReference type="EMBL" id="FOPM01000011">
    <property type="protein sequence ID" value="SFG79674.1"/>
    <property type="molecule type" value="Genomic_DNA"/>
</dbReference>
<organism evidence="2 3">
    <name type="scientific">Methylobacterium gossipiicola</name>
    <dbReference type="NCBI Taxonomy" id="582675"/>
    <lineage>
        <taxon>Bacteria</taxon>
        <taxon>Pseudomonadati</taxon>
        <taxon>Pseudomonadota</taxon>
        <taxon>Alphaproteobacteria</taxon>
        <taxon>Hyphomicrobiales</taxon>
        <taxon>Methylobacteriaceae</taxon>
        <taxon>Methylobacterium</taxon>
    </lineage>
</organism>
<reference evidence="3" key="1">
    <citation type="submission" date="2016-10" db="EMBL/GenBank/DDBJ databases">
        <authorList>
            <person name="Varghese N."/>
            <person name="Submissions S."/>
        </authorList>
    </citation>
    <scope>NUCLEOTIDE SEQUENCE [LARGE SCALE GENOMIC DNA]</scope>
    <source>
        <strain evidence="3">Gh-105</strain>
    </source>
</reference>
<keyword evidence="2" id="KW-0378">Hydrolase</keyword>
<keyword evidence="3" id="KW-1185">Reference proteome</keyword>
<proteinExistence type="predicted"/>
<accession>A0A1I2URD1</accession>
<dbReference type="InterPro" id="IPR036514">
    <property type="entry name" value="SGNH_hydro_sf"/>
</dbReference>
<dbReference type="Proteomes" id="UP000199229">
    <property type="component" value="Unassembled WGS sequence"/>
</dbReference>
<dbReference type="GO" id="GO:0016788">
    <property type="term" value="F:hydrolase activity, acting on ester bonds"/>
    <property type="evidence" value="ECO:0007669"/>
    <property type="project" value="UniProtKB-ARBA"/>
</dbReference>
<dbReference type="Gene3D" id="3.40.50.1110">
    <property type="entry name" value="SGNH hydrolase"/>
    <property type="match status" value="1"/>
</dbReference>
<gene>
    <name evidence="2" type="ORF">SAMN05192565_111120</name>
</gene>
<dbReference type="AlphaFoldDB" id="A0A1I2URD1"/>
<evidence type="ECO:0000313" key="3">
    <source>
        <dbReference type="Proteomes" id="UP000199229"/>
    </source>
</evidence>
<dbReference type="InterPro" id="IPR013830">
    <property type="entry name" value="SGNH_hydro"/>
</dbReference>
<dbReference type="CDD" id="cd00229">
    <property type="entry name" value="SGNH_hydrolase"/>
    <property type="match status" value="1"/>
</dbReference>
<sequence>MKTAVRRHRVRGLAGALFCLLVGLGGPTSVVAEPAPTYLALGDSLAYGLQIDKLKGQIANGAVRPESFDTGYVDILAADLKRSAAGLTVVNLGCPGESTTSFIAGPCGFATTGKPFGTTPLPLHIPYQGAQLAAATAYLGAHPEGVGTITLDIGINDLRAVQTACADQGADCIATRWPTALKGTEANLKLILGQLREAAPRARILVGTYYNWLAAADQGGDRFVEDLNRVIIAAAADAGARTVLVFPTFNRTGNPVARLCALTLFCTPGHDLHPSDAGYRTIGDLFVAAARQP</sequence>
<dbReference type="STRING" id="582675.SAMN05192565_111120"/>
<evidence type="ECO:0000259" key="1">
    <source>
        <dbReference type="Pfam" id="PF13472"/>
    </source>
</evidence>
<dbReference type="Pfam" id="PF13472">
    <property type="entry name" value="Lipase_GDSL_2"/>
    <property type="match status" value="1"/>
</dbReference>
<evidence type="ECO:0000313" key="2">
    <source>
        <dbReference type="EMBL" id="SFG79674.1"/>
    </source>
</evidence>